<gene>
    <name evidence="1" type="ORF">S03H2_60186</name>
</gene>
<feature type="non-terminal residue" evidence="1">
    <location>
        <position position="136"/>
    </location>
</feature>
<dbReference type="EMBL" id="BARU01038763">
    <property type="protein sequence ID" value="GAH87915.1"/>
    <property type="molecule type" value="Genomic_DNA"/>
</dbReference>
<comment type="caution">
    <text evidence="1">The sequence shown here is derived from an EMBL/GenBank/DDBJ whole genome shotgun (WGS) entry which is preliminary data.</text>
</comment>
<accession>X1K2L0</accession>
<evidence type="ECO:0000313" key="1">
    <source>
        <dbReference type="EMBL" id="GAH87915.1"/>
    </source>
</evidence>
<name>X1K2L0_9ZZZZ</name>
<organism evidence="1">
    <name type="scientific">marine sediment metagenome</name>
    <dbReference type="NCBI Taxonomy" id="412755"/>
    <lineage>
        <taxon>unclassified sequences</taxon>
        <taxon>metagenomes</taxon>
        <taxon>ecological metagenomes</taxon>
    </lineage>
</organism>
<sequence>MRNRNLLVIFTVMALTLFCIPQALAQAPIEGWDKAKFGMSPEEVIGAYQEEKTHIPEFWTTEEQNENWRTRSSNDADHPYRPFYPQILVINNIEVLGENPHLVWLFFVLNRLFKIQFSFTGANIFFPKIEDVQKSQ</sequence>
<reference evidence="1" key="1">
    <citation type="journal article" date="2014" name="Front. Microbiol.">
        <title>High frequency of phylogenetically diverse reductive dehalogenase-homologous genes in deep subseafloor sedimentary metagenomes.</title>
        <authorList>
            <person name="Kawai M."/>
            <person name="Futagami T."/>
            <person name="Toyoda A."/>
            <person name="Takaki Y."/>
            <person name="Nishi S."/>
            <person name="Hori S."/>
            <person name="Arai W."/>
            <person name="Tsubouchi T."/>
            <person name="Morono Y."/>
            <person name="Uchiyama I."/>
            <person name="Ito T."/>
            <person name="Fujiyama A."/>
            <person name="Inagaki F."/>
            <person name="Takami H."/>
        </authorList>
    </citation>
    <scope>NUCLEOTIDE SEQUENCE</scope>
    <source>
        <strain evidence="1">Expedition CK06-06</strain>
    </source>
</reference>
<proteinExistence type="predicted"/>
<dbReference type="AlphaFoldDB" id="X1K2L0"/>
<protein>
    <submittedName>
        <fullName evidence="1">Uncharacterized protein</fullName>
    </submittedName>
</protein>